<sequence length="520" mass="58569">MYEDPDYLLDKSYRRLHEYLVAEMRFIVSVFSGFDFSYAETVTESVKLIRHLRLENERLKKMDEDNLIRQQELEEKKEHEMNEIRNSNNGDKDKINDLNKQIKELKKENKRLEKKAKQSDSQSQEVSTLREKYDKSEEKLAEITSRYNDLSSSNARDKQSWQDTKANYIREKQSLENDVKSLKVQLEESRNKTRKLEEQLASEKKSNQNQLKAEKERAIKAECSQLETTLEFGVKILERAQQDCKIQIRHFENLLKNQLSEADQTTCNKGIQAWKEKIEEIKKLITNAKAEFHAQIAEIKKGKTLATLPKITVPKPPPQPVLPPLTSQQPPQQQQIQQQQQQQQQQAAAAAAAQRASPHSMNAQFVQHQYQDRGMISPSQNKAASNRGSITPQPIGNFSMPRSSMPQSSGYQLPMGRPNSTIGGSPNSNKTGLLPIGVRPPNFTAKNGIVPTTPQHGSMMKDIDNAAAAMLNAVGGMSAPHRPMAHSPPVSGPYGGNVSSSQDMFSMNATPRSATAAPPP</sequence>
<protein>
    <submittedName>
        <fullName evidence="2">Uncharacterized protein</fullName>
    </submittedName>
</protein>
<name>A0AC35GV31_9BILA</name>
<evidence type="ECO:0000313" key="2">
    <source>
        <dbReference type="WBParaSite" id="PS1159_v2.g8929.t2"/>
    </source>
</evidence>
<evidence type="ECO:0000313" key="1">
    <source>
        <dbReference type="Proteomes" id="UP000887580"/>
    </source>
</evidence>
<dbReference type="WBParaSite" id="PS1159_v2.g8929.t2">
    <property type="protein sequence ID" value="PS1159_v2.g8929.t2"/>
    <property type="gene ID" value="PS1159_v2.g8929"/>
</dbReference>
<organism evidence="1 2">
    <name type="scientific">Panagrolaimus sp. PS1159</name>
    <dbReference type="NCBI Taxonomy" id="55785"/>
    <lineage>
        <taxon>Eukaryota</taxon>
        <taxon>Metazoa</taxon>
        <taxon>Ecdysozoa</taxon>
        <taxon>Nematoda</taxon>
        <taxon>Chromadorea</taxon>
        <taxon>Rhabditida</taxon>
        <taxon>Tylenchina</taxon>
        <taxon>Panagrolaimomorpha</taxon>
        <taxon>Panagrolaimoidea</taxon>
        <taxon>Panagrolaimidae</taxon>
        <taxon>Panagrolaimus</taxon>
    </lineage>
</organism>
<proteinExistence type="predicted"/>
<accession>A0AC35GV31</accession>
<reference evidence="2" key="1">
    <citation type="submission" date="2022-11" db="UniProtKB">
        <authorList>
            <consortium name="WormBaseParasite"/>
        </authorList>
    </citation>
    <scope>IDENTIFICATION</scope>
</reference>
<dbReference type="Proteomes" id="UP000887580">
    <property type="component" value="Unplaced"/>
</dbReference>